<dbReference type="RefSeq" id="WP_370879193.1">
    <property type="nucleotide sequence ID" value="NZ_JAUSUZ010000001.1"/>
</dbReference>
<evidence type="ECO:0000313" key="1">
    <source>
        <dbReference type="EMBL" id="MDQ0366553.1"/>
    </source>
</evidence>
<organism evidence="1 2">
    <name type="scientific">Catenuloplanes indicus</name>
    <dbReference type="NCBI Taxonomy" id="137267"/>
    <lineage>
        <taxon>Bacteria</taxon>
        <taxon>Bacillati</taxon>
        <taxon>Actinomycetota</taxon>
        <taxon>Actinomycetes</taxon>
        <taxon>Micromonosporales</taxon>
        <taxon>Micromonosporaceae</taxon>
        <taxon>Catenuloplanes</taxon>
    </lineage>
</organism>
<dbReference type="GO" id="GO:0004519">
    <property type="term" value="F:endonuclease activity"/>
    <property type="evidence" value="ECO:0007669"/>
    <property type="project" value="UniProtKB-KW"/>
</dbReference>
<sequence length="52" mass="6011">MGDRWQGRPLKLHVDHIDGDFLNNTAENLRFLCPNCHSQTATYANRKRTGQL</sequence>
<dbReference type="AlphaFoldDB" id="A0AAE3VYG6"/>
<dbReference type="CDD" id="cd00085">
    <property type="entry name" value="HNHc"/>
    <property type="match status" value="1"/>
</dbReference>
<dbReference type="InterPro" id="IPR044925">
    <property type="entry name" value="His-Me_finger_sf"/>
</dbReference>
<reference evidence="1 2" key="1">
    <citation type="submission" date="2023-07" db="EMBL/GenBank/DDBJ databases">
        <title>Sequencing the genomes of 1000 actinobacteria strains.</title>
        <authorList>
            <person name="Klenk H.-P."/>
        </authorList>
    </citation>
    <scope>NUCLEOTIDE SEQUENCE [LARGE SCALE GENOMIC DNA]</scope>
    <source>
        <strain evidence="1 2">DSM 44709</strain>
    </source>
</reference>
<keyword evidence="2" id="KW-1185">Reference proteome</keyword>
<name>A0AAE3VYG6_9ACTN</name>
<accession>A0AAE3VYG6</accession>
<evidence type="ECO:0000313" key="2">
    <source>
        <dbReference type="Proteomes" id="UP001240236"/>
    </source>
</evidence>
<gene>
    <name evidence="1" type="ORF">J2S42_003222</name>
</gene>
<dbReference type="Gene3D" id="3.90.75.20">
    <property type="match status" value="1"/>
</dbReference>
<keyword evidence="1" id="KW-0540">Nuclease</keyword>
<dbReference type="SUPFAM" id="SSF54060">
    <property type="entry name" value="His-Me finger endonucleases"/>
    <property type="match status" value="1"/>
</dbReference>
<keyword evidence="1" id="KW-0378">Hydrolase</keyword>
<proteinExistence type="predicted"/>
<keyword evidence="1" id="KW-0255">Endonuclease</keyword>
<dbReference type="EMBL" id="JAUSUZ010000001">
    <property type="protein sequence ID" value="MDQ0366553.1"/>
    <property type="molecule type" value="Genomic_DNA"/>
</dbReference>
<dbReference type="InterPro" id="IPR003615">
    <property type="entry name" value="HNH_nuc"/>
</dbReference>
<protein>
    <submittedName>
        <fullName evidence="1">5-methylcytosine-specific restriction endonuclease McrA</fullName>
    </submittedName>
</protein>
<dbReference type="Proteomes" id="UP001240236">
    <property type="component" value="Unassembled WGS sequence"/>
</dbReference>
<comment type="caution">
    <text evidence="1">The sequence shown here is derived from an EMBL/GenBank/DDBJ whole genome shotgun (WGS) entry which is preliminary data.</text>
</comment>